<evidence type="ECO:0000313" key="4">
    <source>
        <dbReference type="Proteomes" id="UP000294911"/>
    </source>
</evidence>
<feature type="compositionally biased region" description="Polar residues" evidence="1">
    <location>
        <begin position="306"/>
        <end position="323"/>
    </location>
</feature>
<name>A0A4R2R5U7_9PSEU</name>
<feature type="region of interest" description="Disordered" evidence="1">
    <location>
        <begin position="286"/>
        <end position="343"/>
    </location>
</feature>
<comment type="caution">
    <text evidence="3">The sequence shown here is derived from an EMBL/GenBank/DDBJ whole genome shotgun (WGS) entry which is preliminary data.</text>
</comment>
<feature type="region of interest" description="Disordered" evidence="1">
    <location>
        <begin position="41"/>
        <end position="79"/>
    </location>
</feature>
<organism evidence="3 4">
    <name type="scientific">Tamaricihabitans halophyticus</name>
    <dbReference type="NCBI Taxonomy" id="1262583"/>
    <lineage>
        <taxon>Bacteria</taxon>
        <taxon>Bacillati</taxon>
        <taxon>Actinomycetota</taxon>
        <taxon>Actinomycetes</taxon>
        <taxon>Pseudonocardiales</taxon>
        <taxon>Pseudonocardiaceae</taxon>
        <taxon>Tamaricihabitans</taxon>
    </lineage>
</organism>
<feature type="signal peptide" evidence="2">
    <location>
        <begin position="1"/>
        <end position="30"/>
    </location>
</feature>
<reference evidence="3 4" key="1">
    <citation type="submission" date="2019-03" db="EMBL/GenBank/DDBJ databases">
        <title>Genomic Encyclopedia of Type Strains, Phase IV (KMG-IV): sequencing the most valuable type-strain genomes for metagenomic binning, comparative biology and taxonomic classification.</title>
        <authorList>
            <person name="Goeker M."/>
        </authorList>
    </citation>
    <scope>NUCLEOTIDE SEQUENCE [LARGE SCALE GENOMIC DNA]</scope>
    <source>
        <strain evidence="3 4">DSM 45765</strain>
    </source>
</reference>
<proteinExistence type="predicted"/>
<dbReference type="Proteomes" id="UP000294911">
    <property type="component" value="Unassembled WGS sequence"/>
</dbReference>
<feature type="chain" id="PRO_5039062269" description="Secreted protein" evidence="2">
    <location>
        <begin position="31"/>
        <end position="367"/>
    </location>
</feature>
<dbReference type="AlphaFoldDB" id="A0A4R2R5U7"/>
<protein>
    <recommendedName>
        <fullName evidence="5">Secreted protein</fullName>
    </recommendedName>
</protein>
<evidence type="ECO:0000256" key="2">
    <source>
        <dbReference type="SAM" id="SignalP"/>
    </source>
</evidence>
<evidence type="ECO:0000313" key="3">
    <source>
        <dbReference type="EMBL" id="TCP57394.1"/>
    </source>
</evidence>
<sequence>MAGTRRVRRFCARTCAVLGGAIAGTFAAWAISAGSAAAEEQPQVPDAVPQVASAEVTSSANELTANADSATSGRTPTPITTLTVGSVDIATDAVGEIAGHTAREAHRQLGKLAPGQPAEAASPEESTGEPAAEGTPSEPTTAPGGQVRDAVTGTADVVQQPLGRTVSTVERFLYQPDKAPEIIRESAQPNPEPVDYGGELKEAMQDWFGQQATMPDPDAVDWIDETVPAESDALNPIAHPALPDTAKSTEHADKVKKQRAANDAASALDEHSRTDAAFAALHTVTGQDAEHGQSNGDKKPGKPYDPNSSPIALNGPASVSSGQHGDMKPGSLQPGTARQGTLIALAPYTGSHCDLHNAGSQPGTTPD</sequence>
<feature type="region of interest" description="Disordered" evidence="1">
    <location>
        <begin position="235"/>
        <end position="271"/>
    </location>
</feature>
<feature type="region of interest" description="Disordered" evidence="1">
    <location>
        <begin position="111"/>
        <end position="148"/>
    </location>
</feature>
<feature type="compositionally biased region" description="Polar residues" evidence="1">
    <location>
        <begin position="55"/>
        <end position="79"/>
    </location>
</feature>
<keyword evidence="2" id="KW-0732">Signal</keyword>
<keyword evidence="4" id="KW-1185">Reference proteome</keyword>
<dbReference type="EMBL" id="SLXQ01000001">
    <property type="protein sequence ID" value="TCP57394.1"/>
    <property type="molecule type" value="Genomic_DNA"/>
</dbReference>
<gene>
    <name evidence="3" type="ORF">EV191_1011349</name>
</gene>
<accession>A0A4R2R5U7</accession>
<evidence type="ECO:0000256" key="1">
    <source>
        <dbReference type="SAM" id="MobiDB-lite"/>
    </source>
</evidence>
<evidence type="ECO:0008006" key="5">
    <source>
        <dbReference type="Google" id="ProtNLM"/>
    </source>
</evidence>
<feature type="compositionally biased region" description="Basic and acidic residues" evidence="1">
    <location>
        <begin position="288"/>
        <end position="302"/>
    </location>
</feature>